<sequence>MPTWRRLELSSGERTRYYTMYRQVYNTEQQTVYRCCPAWRQWDDEPGCQHSISALGTHFNGRKYSDGEALWCQCSQGFHGPHCQYDPLFHSLIPVDLSCHLSILPWTHLLSGEWVETFGQDINECTFDNGGCQDQCYNTVGSYYCKCQAGQKLKKDGRACEDIDECAVVNGGCQQRCINTLGTFHCECDTGYRLHVDERTCININACAEELAVCGHRCVNSVGSFTRTCHPGFELGADGKHCNRIELEIVNSCEKNNGGCSHHCEHSIGGPRCSCNHGHQLDSDEKICIELDECENEETCCAQLCINYLGGYKCSCQEGFQISSDGCGCDALDHEELEEEEELEVVRFLGCLFQNPPQLLHHVAPLWFLLLKKKMKKGEEISKN</sequence>
<accession>A0AC58MKK5</accession>
<protein>
    <submittedName>
        <fullName evidence="2">Uncharacterized protein isoform X1</fullName>
    </submittedName>
</protein>
<proteinExistence type="predicted"/>
<keyword evidence="1" id="KW-1185">Reference proteome</keyword>
<dbReference type="Proteomes" id="UP001732720">
    <property type="component" value="Chromosome 5"/>
</dbReference>
<evidence type="ECO:0000313" key="2">
    <source>
        <dbReference type="RefSeq" id="XP_073929933.1"/>
    </source>
</evidence>
<gene>
    <name evidence="2" type="primary">LOC109679873</name>
</gene>
<evidence type="ECO:0000313" key="1">
    <source>
        <dbReference type="Proteomes" id="UP001732720"/>
    </source>
</evidence>
<name>A0AC58MKK5_CASCN</name>
<organism evidence="1 2">
    <name type="scientific">Castor canadensis</name>
    <name type="common">American beaver</name>
    <dbReference type="NCBI Taxonomy" id="51338"/>
    <lineage>
        <taxon>Eukaryota</taxon>
        <taxon>Metazoa</taxon>
        <taxon>Chordata</taxon>
        <taxon>Craniata</taxon>
        <taxon>Vertebrata</taxon>
        <taxon>Euteleostomi</taxon>
        <taxon>Mammalia</taxon>
        <taxon>Eutheria</taxon>
        <taxon>Euarchontoglires</taxon>
        <taxon>Glires</taxon>
        <taxon>Rodentia</taxon>
        <taxon>Castorimorpha</taxon>
        <taxon>Castoridae</taxon>
        <taxon>Castor</taxon>
    </lineage>
</organism>
<dbReference type="RefSeq" id="XP_073929933.1">
    <property type="nucleotide sequence ID" value="XM_074073832.1"/>
</dbReference>
<reference evidence="2" key="1">
    <citation type="submission" date="2025-08" db="UniProtKB">
        <authorList>
            <consortium name="RefSeq"/>
        </authorList>
    </citation>
    <scope>IDENTIFICATION</scope>
</reference>